<keyword evidence="4" id="KW-1185">Reference proteome</keyword>
<keyword evidence="1" id="KW-1133">Transmembrane helix</keyword>
<feature type="chain" id="PRO_5019142434" evidence="2">
    <location>
        <begin position="20"/>
        <end position="648"/>
    </location>
</feature>
<comment type="caution">
    <text evidence="3">The sequence shown here is derived from an EMBL/GenBank/DDBJ whole genome shotgun (WGS) entry which is preliminary data.</text>
</comment>
<dbReference type="InterPro" id="IPR039524">
    <property type="entry name" value="PIGO/GPI13"/>
</dbReference>
<feature type="transmembrane region" description="Helical" evidence="1">
    <location>
        <begin position="387"/>
        <end position="405"/>
    </location>
</feature>
<dbReference type="InterPro" id="IPR002591">
    <property type="entry name" value="Phosphodiest/P_Trfase"/>
</dbReference>
<dbReference type="Proteomes" id="UP000282876">
    <property type="component" value="Unassembled WGS sequence"/>
</dbReference>
<dbReference type="VEuPathDB" id="MicrosporidiaDB:TUBRATIS_005000"/>
<dbReference type="GO" id="GO:0005789">
    <property type="term" value="C:endoplasmic reticulum membrane"/>
    <property type="evidence" value="ECO:0007669"/>
    <property type="project" value="TreeGrafter"/>
</dbReference>
<proteinExistence type="predicted"/>
<dbReference type="STRING" id="291195.A0A437AP22"/>
<keyword evidence="1" id="KW-0472">Membrane</keyword>
<name>A0A437AP22_9MICR</name>
<reference evidence="3 4" key="1">
    <citation type="submission" date="2018-10" db="EMBL/GenBank/DDBJ databases">
        <title>Draft genome sequence of the microsporidian Tubulinosema ratisbonensis.</title>
        <authorList>
            <person name="Polonais V."/>
            <person name="Peyretaillade E."/>
            <person name="Niehus S."/>
            <person name="Wawrzyniak I."/>
            <person name="Franchet A."/>
            <person name="Gaspin C."/>
            <person name="Reichstadt M."/>
            <person name="Belser C."/>
            <person name="Labadie K."/>
            <person name="Delbac F."/>
            <person name="Ferrandon D."/>
        </authorList>
    </citation>
    <scope>NUCLEOTIDE SEQUENCE [LARGE SCALE GENOMIC DNA]</scope>
    <source>
        <strain evidence="3 4">Franzen</strain>
    </source>
</reference>
<dbReference type="PANTHER" id="PTHR23071">
    <property type="entry name" value="PHOSPHATIDYLINOSITOL GLYCAN"/>
    <property type="match status" value="1"/>
</dbReference>
<dbReference type="OrthoDB" id="272139at2759"/>
<feature type="transmembrane region" description="Helical" evidence="1">
    <location>
        <begin position="366"/>
        <end position="382"/>
    </location>
</feature>
<dbReference type="InterPro" id="IPR017850">
    <property type="entry name" value="Alkaline_phosphatase_core_sf"/>
</dbReference>
<keyword evidence="2" id="KW-0732">Signal</keyword>
<feature type="signal peptide" evidence="2">
    <location>
        <begin position="1"/>
        <end position="19"/>
    </location>
</feature>
<evidence type="ECO:0000256" key="2">
    <source>
        <dbReference type="SAM" id="SignalP"/>
    </source>
</evidence>
<dbReference type="AlphaFoldDB" id="A0A437AP22"/>
<dbReference type="Gene3D" id="3.40.720.10">
    <property type="entry name" value="Alkaline Phosphatase, subunit A"/>
    <property type="match status" value="1"/>
</dbReference>
<protein>
    <submittedName>
        <fullName evidence="3">Phosphatidylinositol class O</fullName>
    </submittedName>
</protein>
<dbReference type="EMBL" id="RCSS01000110">
    <property type="protein sequence ID" value="RVD92975.1"/>
    <property type="molecule type" value="Genomic_DNA"/>
</dbReference>
<accession>A0A437AP22</accession>
<dbReference type="GO" id="GO:0006506">
    <property type="term" value="P:GPI anchor biosynthetic process"/>
    <property type="evidence" value="ECO:0007669"/>
    <property type="project" value="InterPro"/>
</dbReference>
<feature type="transmembrane region" description="Helical" evidence="1">
    <location>
        <begin position="603"/>
        <end position="625"/>
    </location>
</feature>
<gene>
    <name evidence="3" type="ORF">TUBRATIS_005000</name>
</gene>
<evidence type="ECO:0000256" key="1">
    <source>
        <dbReference type="SAM" id="Phobius"/>
    </source>
</evidence>
<dbReference type="PANTHER" id="PTHR23071:SF1">
    <property type="entry name" value="GPI ETHANOLAMINE PHOSPHATE TRANSFERASE 3"/>
    <property type="match status" value="1"/>
</dbReference>
<evidence type="ECO:0000313" key="4">
    <source>
        <dbReference type="Proteomes" id="UP000282876"/>
    </source>
</evidence>
<sequence length="648" mass="76729">MHKLLKIFLVSVCLYNIFTKKKFTQSFSEQHKNTGKFKRCIFILLDGLRPDCYFECDKKGRYHNNFTNLKTSFDFISLCDSPTLTAPRMYSLFSGNKSCFVDSLFGFYHRKQQSNIFDELKVFYCGDETLKDIFGLQGETYNAYGNNFCMKKEYSSLLKMLNELKNKKIEEKSELMIGHFSAVDALGHKKGSIQHKEIQNVLKIYNSFLMNLTRYLDDNTFIVVTSDHGVRENGDHGNNSLEESTSFASFIFNKKNFDQINEKRIKNEEKIHEYYKLKKEYEVISQNDISNTIFSLLGVKYPKTSTGSLIGWMVNKKDYLNLIINKIGLLKNKKEMFRQLKKEKFIGKDLLKFIDSHVNKFLNENLNYLIIILCALTLFILAKESFYFNYVFLFFMICHSVYSFIHEDILLAPFLSKNFLLNFILLLISDTPQHKEDRWALLKVHSSFFSIFLIIFINFLPKFGKKLSFLNNLSVNFSVTKLDLNMLIILLRSILNLFNLDLGRETKIIYLIDSLDPMSFLYTFNKPIRCYFMYHLFNANLCNNIIYYYFSIFMMGINWSNIIDLNICYFFSDEFEFFTSFSIVFFTYCYPRLRLKIDYNFEIIHFLINLLVSLVTYDQMVFLWFFGGRTFYQGLWCILSILKNIFIK</sequence>
<feature type="transmembrane region" description="Helical" evidence="1">
    <location>
        <begin position="411"/>
        <end position="428"/>
    </location>
</feature>
<organism evidence="3 4">
    <name type="scientific">Tubulinosema ratisbonensis</name>
    <dbReference type="NCBI Taxonomy" id="291195"/>
    <lineage>
        <taxon>Eukaryota</taxon>
        <taxon>Fungi</taxon>
        <taxon>Fungi incertae sedis</taxon>
        <taxon>Microsporidia</taxon>
        <taxon>Tubulinosematoidea</taxon>
        <taxon>Tubulinosematidae</taxon>
        <taxon>Tubulinosema</taxon>
    </lineage>
</organism>
<feature type="transmembrane region" description="Helical" evidence="1">
    <location>
        <begin position="440"/>
        <end position="464"/>
    </location>
</feature>
<dbReference type="GO" id="GO:0051377">
    <property type="term" value="F:mannose-ethanolamine phosphotransferase activity"/>
    <property type="evidence" value="ECO:0007669"/>
    <property type="project" value="TreeGrafter"/>
</dbReference>
<dbReference type="SUPFAM" id="SSF53649">
    <property type="entry name" value="Alkaline phosphatase-like"/>
    <property type="match status" value="1"/>
</dbReference>
<feature type="transmembrane region" description="Helical" evidence="1">
    <location>
        <begin position="575"/>
        <end position="591"/>
    </location>
</feature>
<keyword evidence="1" id="KW-0812">Transmembrane</keyword>
<dbReference type="Pfam" id="PF01663">
    <property type="entry name" value="Phosphodiest"/>
    <property type="match status" value="1"/>
</dbReference>
<evidence type="ECO:0000313" key="3">
    <source>
        <dbReference type="EMBL" id="RVD92975.1"/>
    </source>
</evidence>